<dbReference type="EMBL" id="NWBU01000004">
    <property type="protein sequence ID" value="PTQ13113.1"/>
    <property type="molecule type" value="Genomic_DNA"/>
</dbReference>
<dbReference type="PANTHER" id="PTHR20992:SF9">
    <property type="entry name" value="AT15442P-RELATED"/>
    <property type="match status" value="1"/>
</dbReference>
<evidence type="ECO:0000313" key="3">
    <source>
        <dbReference type="Proteomes" id="UP000244162"/>
    </source>
</evidence>
<feature type="transmembrane region" description="Helical" evidence="1">
    <location>
        <begin position="46"/>
        <end position="63"/>
    </location>
</feature>
<evidence type="ECO:0000313" key="2">
    <source>
        <dbReference type="EMBL" id="PTQ13113.1"/>
    </source>
</evidence>
<dbReference type="RefSeq" id="WP_107966347.1">
    <property type="nucleotide sequence ID" value="NZ_NWBU01000004.1"/>
</dbReference>
<dbReference type="InterPro" id="IPR005240">
    <property type="entry name" value="DUF389"/>
</dbReference>
<name>A0A2T5G1T2_9SPHN</name>
<reference evidence="2 3" key="1">
    <citation type="submission" date="2017-09" db="EMBL/GenBank/DDBJ databases">
        <title>Sphingomonas panjinensis sp.nov., isolated from oil-contaminated soil.</title>
        <authorList>
            <person name="Wang L."/>
            <person name="Chen L."/>
        </authorList>
    </citation>
    <scope>NUCLEOTIDE SEQUENCE [LARGE SCALE GENOMIC DNA]</scope>
    <source>
        <strain evidence="2 3">FW-11</strain>
    </source>
</reference>
<dbReference type="OrthoDB" id="9790659at2"/>
<keyword evidence="1" id="KW-0472">Membrane</keyword>
<accession>A0A2T5G1T2</accession>
<dbReference type="Pfam" id="PF04087">
    <property type="entry name" value="DUF389"/>
    <property type="match status" value="1"/>
</dbReference>
<evidence type="ECO:0008006" key="4">
    <source>
        <dbReference type="Google" id="ProtNLM"/>
    </source>
</evidence>
<protein>
    <recommendedName>
        <fullName evidence="4">TIGR00341 family protein</fullName>
    </recommendedName>
</protein>
<organism evidence="2 3">
    <name type="scientific">Sphingomonas oleivorans</name>
    <dbReference type="NCBI Taxonomy" id="1735121"/>
    <lineage>
        <taxon>Bacteria</taxon>
        <taxon>Pseudomonadati</taxon>
        <taxon>Pseudomonadota</taxon>
        <taxon>Alphaproteobacteria</taxon>
        <taxon>Sphingomonadales</taxon>
        <taxon>Sphingomonadaceae</taxon>
        <taxon>Sphingomonas</taxon>
    </lineage>
</organism>
<feature type="transmembrane region" description="Helical" evidence="1">
    <location>
        <begin position="69"/>
        <end position="92"/>
    </location>
</feature>
<sequence length="498" mass="53166">MTEQAVCNDNSRSNLNRWWRSQAIASVDHISVIERVEQEAVWSPRYLFMTLISAGIALLGLLLSSPAVVIGAMLISPLIGPIVGLGFSLALFDFKELRRSILALALGVLIAVLFTAAISLLSPLQTVTAEIAARTRPNLFDLLVALLSALAGAYAMIRGQSGTIVGVAIATALMPPLAVVGFGLATWNWPVFSGAILLFVTNFVTITLTVMAVARFYGFGGHLTAGQTRLQGILLTIILVGLAFPLALALRQIGWESVASRQIRDAALSPFSNQARISQIDVDYDRDPIQVRAIILTRQFRPDAERLVHERLRNTLSRPAEVHIDQVRIGSENSDSAQVAAAGRPGDNSRDLGATLSALMERLTLAADAGEGAVTIDRERRHAVVNARSLAGANMSTYREMEQRIGRDMDGWSITLVPPPAPLPVIGFNGEVPDPAALDAATWAGQRLRLPIGVSGTAARADEIVSALEKSGVAARKVGSKGDANGSVRLSWAPLGNE</sequence>
<feature type="transmembrane region" description="Helical" evidence="1">
    <location>
        <begin position="230"/>
        <end position="250"/>
    </location>
</feature>
<gene>
    <name evidence="2" type="ORF">CLG96_03000</name>
</gene>
<feature type="transmembrane region" description="Helical" evidence="1">
    <location>
        <begin position="191"/>
        <end position="218"/>
    </location>
</feature>
<keyword evidence="3" id="KW-1185">Reference proteome</keyword>
<dbReference type="Proteomes" id="UP000244162">
    <property type="component" value="Unassembled WGS sequence"/>
</dbReference>
<evidence type="ECO:0000256" key="1">
    <source>
        <dbReference type="SAM" id="Phobius"/>
    </source>
</evidence>
<feature type="transmembrane region" description="Helical" evidence="1">
    <location>
        <begin position="139"/>
        <end position="157"/>
    </location>
</feature>
<keyword evidence="1" id="KW-0812">Transmembrane</keyword>
<dbReference type="AlphaFoldDB" id="A0A2T5G1T2"/>
<comment type="caution">
    <text evidence="2">The sequence shown here is derived from an EMBL/GenBank/DDBJ whole genome shotgun (WGS) entry which is preliminary data.</text>
</comment>
<dbReference type="PANTHER" id="PTHR20992">
    <property type="entry name" value="AT15442P-RELATED"/>
    <property type="match status" value="1"/>
</dbReference>
<feature type="transmembrane region" description="Helical" evidence="1">
    <location>
        <begin position="101"/>
        <end position="119"/>
    </location>
</feature>
<keyword evidence="1" id="KW-1133">Transmembrane helix</keyword>
<feature type="transmembrane region" description="Helical" evidence="1">
    <location>
        <begin position="164"/>
        <end position="185"/>
    </location>
</feature>
<proteinExistence type="predicted"/>